<keyword evidence="2" id="KW-1185">Reference proteome</keyword>
<dbReference type="AlphaFoldDB" id="A0A3P8DUR3"/>
<name>A0A3P8DUR3_9TREM</name>
<gene>
    <name evidence="1" type="ORF">ECPE_LOCUS1267</name>
</gene>
<organism evidence="1 2">
    <name type="scientific">Echinostoma caproni</name>
    <dbReference type="NCBI Taxonomy" id="27848"/>
    <lineage>
        <taxon>Eukaryota</taxon>
        <taxon>Metazoa</taxon>
        <taxon>Spiralia</taxon>
        <taxon>Lophotrochozoa</taxon>
        <taxon>Platyhelminthes</taxon>
        <taxon>Trematoda</taxon>
        <taxon>Digenea</taxon>
        <taxon>Plagiorchiida</taxon>
        <taxon>Echinostomata</taxon>
        <taxon>Echinostomatoidea</taxon>
        <taxon>Echinostomatidae</taxon>
        <taxon>Echinostoma</taxon>
    </lineage>
</organism>
<evidence type="ECO:0000313" key="1">
    <source>
        <dbReference type="EMBL" id="VDP35764.1"/>
    </source>
</evidence>
<dbReference type="Proteomes" id="UP000272942">
    <property type="component" value="Unassembled WGS sequence"/>
</dbReference>
<protein>
    <submittedName>
        <fullName evidence="1">Uncharacterized protein</fullName>
    </submittedName>
</protein>
<sequence length="77" mass="8727">MEDDDFRSHNTTNARTRLCFVEVSEKVDADHGLRKVGGDKYPKKRIPVCRSVTKNRRLGRGEPDTVVAWAGRLIGFP</sequence>
<proteinExistence type="predicted"/>
<reference evidence="1 2" key="1">
    <citation type="submission" date="2018-11" db="EMBL/GenBank/DDBJ databases">
        <authorList>
            <consortium name="Pathogen Informatics"/>
        </authorList>
    </citation>
    <scope>NUCLEOTIDE SEQUENCE [LARGE SCALE GENOMIC DNA]</scope>
    <source>
        <strain evidence="1 2">Egypt</strain>
    </source>
</reference>
<accession>A0A3P8DUR3</accession>
<evidence type="ECO:0000313" key="2">
    <source>
        <dbReference type="Proteomes" id="UP000272942"/>
    </source>
</evidence>
<dbReference type="EMBL" id="UZAN01006856">
    <property type="protein sequence ID" value="VDP35764.1"/>
    <property type="molecule type" value="Genomic_DNA"/>
</dbReference>